<dbReference type="SUPFAM" id="SSF47954">
    <property type="entry name" value="Cyclin-like"/>
    <property type="match status" value="2"/>
</dbReference>
<dbReference type="InterPro" id="IPR006671">
    <property type="entry name" value="Cyclin_N"/>
</dbReference>
<protein>
    <recommendedName>
        <fullName evidence="2">RNA polymerase II holoenzyme cyclin-like subunit</fullName>
    </recommendedName>
</protein>
<evidence type="ECO:0000256" key="1">
    <source>
        <dbReference type="ARBA" id="ARBA00008638"/>
    </source>
</evidence>
<dbReference type="AlphaFoldDB" id="A0A9W7SL41"/>
<evidence type="ECO:0000313" key="6">
    <source>
        <dbReference type="EMBL" id="KAH9820946.1"/>
    </source>
</evidence>
<dbReference type="SMART" id="SM00385">
    <property type="entry name" value="CYCLIN"/>
    <property type="match status" value="2"/>
</dbReference>
<dbReference type="EMBL" id="RIBY02002278">
    <property type="protein sequence ID" value="KAH9820946.1"/>
    <property type="molecule type" value="Genomic_DNA"/>
</dbReference>
<dbReference type="GO" id="GO:0006357">
    <property type="term" value="P:regulation of transcription by RNA polymerase II"/>
    <property type="evidence" value="ECO:0007669"/>
    <property type="project" value="InterPro"/>
</dbReference>
<dbReference type="InterPro" id="IPR043198">
    <property type="entry name" value="Cyclin/Ssn8"/>
</dbReference>
<dbReference type="Proteomes" id="UP001138500">
    <property type="component" value="Unassembled WGS sequence"/>
</dbReference>
<reference evidence="6 7" key="2">
    <citation type="journal article" date="2021" name="Curr. Genet.">
        <title>Genetic response to nitrogen starvation in the aggressive Eucalyptus foliar pathogen Teratosphaeria destructans.</title>
        <authorList>
            <person name="Havenga M."/>
            <person name="Wingfield B.D."/>
            <person name="Wingfield M.J."/>
            <person name="Dreyer L.L."/>
            <person name="Roets F."/>
            <person name="Aylward J."/>
        </authorList>
    </citation>
    <scope>NUCLEOTIDE SEQUENCE [LARGE SCALE GENOMIC DNA]</scope>
    <source>
        <strain evidence="6">CMW44962</strain>
    </source>
</reference>
<evidence type="ECO:0000259" key="5">
    <source>
        <dbReference type="SMART" id="SM00385"/>
    </source>
</evidence>
<proteinExistence type="inferred from homology"/>
<dbReference type="GO" id="GO:0016538">
    <property type="term" value="F:cyclin-dependent protein serine/threonine kinase regulator activity"/>
    <property type="evidence" value="ECO:0007669"/>
    <property type="project" value="InterPro"/>
</dbReference>
<sequence length="429" mass="47399">MPPPPNTANTAASHTGRVAVKSPNRIVAEAEQQWLFSDAEMSNTPSIQDGMSQAEEKAIRAKGVNFIVQVGIMLKLPQLTLSTAAVFFQRFLMRASLKKERNGIPKLHHYQTAATALFLATKVEESCRKMRELILAFCRVAQKNPNLIIDEQSKDWWRWRDCILHNEDVLLEVLCFDLTVESPHKQLFEMLKWYGVEHNKRLRNAAWAFVTDSSNTMLCLLCSSRTIAVASLYAACRYHSVPLPDDSKGRPWWETQHVRLKEVRKAVEYMCANYEVASNKGADGSGNTSIYVSLSNSLHTDGAADDGWDSTRLRDEQGTSPFGLSGSERRVSNASSIGVKREREEGVNGGSANGIAAEGSANKRPRINGEGDVKVADNKSQVENGNKEEVKPEPLPSSQTVPPSSAPEPVPPPKPDDPGEVSEEGELEE</sequence>
<organism evidence="6 7">
    <name type="scientific">Teratosphaeria destructans</name>
    <dbReference type="NCBI Taxonomy" id="418781"/>
    <lineage>
        <taxon>Eukaryota</taxon>
        <taxon>Fungi</taxon>
        <taxon>Dikarya</taxon>
        <taxon>Ascomycota</taxon>
        <taxon>Pezizomycotina</taxon>
        <taxon>Dothideomycetes</taxon>
        <taxon>Dothideomycetidae</taxon>
        <taxon>Mycosphaerellales</taxon>
        <taxon>Teratosphaeriaceae</taxon>
        <taxon>Teratosphaeria</taxon>
    </lineage>
</organism>
<feature type="domain" description="Cyclin-like" evidence="5">
    <location>
        <begin position="65"/>
        <end position="179"/>
    </location>
</feature>
<evidence type="ECO:0000256" key="2">
    <source>
        <dbReference type="ARBA" id="ARBA00014912"/>
    </source>
</evidence>
<evidence type="ECO:0000256" key="3">
    <source>
        <dbReference type="RuleBase" id="RU000383"/>
    </source>
</evidence>
<dbReference type="InterPro" id="IPR036915">
    <property type="entry name" value="Cyclin-like_sf"/>
</dbReference>
<feature type="compositionally biased region" description="Pro residues" evidence="4">
    <location>
        <begin position="404"/>
        <end position="413"/>
    </location>
</feature>
<gene>
    <name evidence="6" type="ORF">Tdes44962_MAKER05036</name>
</gene>
<accession>A0A9W7SL41</accession>
<comment type="caution">
    <text evidence="6">The sequence shown here is derived from an EMBL/GenBank/DDBJ whole genome shotgun (WGS) entry which is preliminary data.</text>
</comment>
<dbReference type="CDD" id="cd20546">
    <property type="entry name" value="CYCLIN_SpCG1C_ScCTK2-like_rpt2"/>
    <property type="match status" value="1"/>
</dbReference>
<feature type="domain" description="Cyclin-like" evidence="5">
    <location>
        <begin position="185"/>
        <end position="272"/>
    </location>
</feature>
<dbReference type="FunFam" id="1.10.472.10:FF:000072">
    <property type="entry name" value="Cyclin Pch1"/>
    <property type="match status" value="1"/>
</dbReference>
<name>A0A9W7SL41_9PEZI</name>
<dbReference type="Gene3D" id="1.10.472.10">
    <property type="entry name" value="Cyclin-like"/>
    <property type="match status" value="2"/>
</dbReference>
<reference evidence="6 7" key="1">
    <citation type="journal article" date="2018" name="IMA Fungus">
        <title>IMA Genome-F 10: Nine draft genome sequences of Claviceps purpurea s.lat., including C. arundinis, C. humidiphila, and C. cf. spartinae, pseudomolecules for the pitch canker pathogen Fusarium circinatum, draft genome of Davidsoniella eucalypti, Grosmannia galeiformis, Quambalaria eucalypti, and Teratosphaeria destructans.</title>
        <authorList>
            <person name="Wingfield B.D."/>
            <person name="Liu M."/>
            <person name="Nguyen H.D."/>
            <person name="Lane F.A."/>
            <person name="Morgan S.W."/>
            <person name="De Vos L."/>
            <person name="Wilken P.M."/>
            <person name="Duong T.A."/>
            <person name="Aylward J."/>
            <person name="Coetzee M.P."/>
            <person name="Dadej K."/>
            <person name="De Beer Z.W."/>
            <person name="Findlay W."/>
            <person name="Havenga M."/>
            <person name="Kolarik M."/>
            <person name="Menzies J.G."/>
            <person name="Naidoo K."/>
            <person name="Pochopski O."/>
            <person name="Shoukouhi P."/>
            <person name="Santana Q.C."/>
            <person name="Seifert K.A."/>
            <person name="Soal N."/>
            <person name="Steenkamp E.T."/>
            <person name="Tatham C.T."/>
            <person name="van der Nest M.A."/>
            <person name="Wingfield M.J."/>
        </authorList>
    </citation>
    <scope>NUCLEOTIDE SEQUENCE [LARGE SCALE GENOMIC DNA]</scope>
    <source>
        <strain evidence="6">CMW44962</strain>
    </source>
</reference>
<keyword evidence="3" id="KW-0195">Cyclin</keyword>
<feature type="compositionally biased region" description="Basic and acidic residues" evidence="4">
    <location>
        <begin position="367"/>
        <end position="377"/>
    </location>
</feature>
<feature type="region of interest" description="Disordered" evidence="4">
    <location>
        <begin position="303"/>
        <end position="429"/>
    </location>
</feature>
<keyword evidence="7" id="KW-1185">Reference proteome</keyword>
<evidence type="ECO:0000313" key="7">
    <source>
        <dbReference type="Proteomes" id="UP001138500"/>
    </source>
</evidence>
<dbReference type="PANTHER" id="PTHR10026">
    <property type="entry name" value="CYCLIN"/>
    <property type="match status" value="1"/>
</dbReference>
<dbReference type="CDD" id="cd20545">
    <property type="entry name" value="CYCLIN_SpCG1C-like_rpt1"/>
    <property type="match status" value="1"/>
</dbReference>
<comment type="similarity">
    <text evidence="1">Belongs to the cyclin family. Cyclin C subfamily.</text>
</comment>
<dbReference type="InterPro" id="IPR013763">
    <property type="entry name" value="Cyclin-like_dom"/>
</dbReference>
<feature type="compositionally biased region" description="Acidic residues" evidence="4">
    <location>
        <begin position="418"/>
        <end position="429"/>
    </location>
</feature>
<dbReference type="OrthoDB" id="25002at2759"/>
<dbReference type="Pfam" id="PF00134">
    <property type="entry name" value="Cyclin_N"/>
    <property type="match status" value="1"/>
</dbReference>
<evidence type="ECO:0000256" key="4">
    <source>
        <dbReference type="SAM" id="MobiDB-lite"/>
    </source>
</evidence>